<evidence type="ECO:0000313" key="6">
    <source>
        <dbReference type="EMBL" id="EHK57544.1"/>
    </source>
</evidence>
<feature type="domain" description="Calcineurin-like phosphoesterase" evidence="5">
    <location>
        <begin position="14"/>
        <end position="240"/>
    </location>
</feature>
<evidence type="ECO:0000256" key="4">
    <source>
        <dbReference type="ARBA" id="ARBA00025742"/>
    </source>
</evidence>
<evidence type="ECO:0000259" key="5">
    <source>
        <dbReference type="Pfam" id="PF00149"/>
    </source>
</evidence>
<dbReference type="Gene3D" id="3.60.21.10">
    <property type="match status" value="1"/>
</dbReference>
<evidence type="ECO:0000256" key="2">
    <source>
        <dbReference type="ARBA" id="ARBA00022801"/>
    </source>
</evidence>
<name>H0HP16_9HYPH</name>
<organism evidence="6 7">
    <name type="scientific">Mesorhizobium alhagi CCNWXJ12-2</name>
    <dbReference type="NCBI Taxonomy" id="1107882"/>
    <lineage>
        <taxon>Bacteria</taxon>
        <taxon>Pseudomonadati</taxon>
        <taxon>Pseudomonadota</taxon>
        <taxon>Alphaproteobacteria</taxon>
        <taxon>Hyphomicrobiales</taxon>
        <taxon>Phyllobacteriaceae</taxon>
        <taxon>Allomesorhizobium</taxon>
    </lineage>
</organism>
<proteinExistence type="inferred from homology"/>
<dbReference type="OrthoDB" id="9794568at2"/>
<keyword evidence="2" id="KW-0378">Hydrolase</keyword>
<dbReference type="PANTHER" id="PTHR42988:SF2">
    <property type="entry name" value="CYCLIC NUCLEOTIDE PHOSPHODIESTERASE CBUA0032-RELATED"/>
    <property type="match status" value="1"/>
</dbReference>
<evidence type="ECO:0000256" key="1">
    <source>
        <dbReference type="ARBA" id="ARBA00022723"/>
    </source>
</evidence>
<dbReference type="Proteomes" id="UP000003250">
    <property type="component" value="Unassembled WGS sequence"/>
</dbReference>
<dbReference type="EMBL" id="AHAM01000063">
    <property type="protein sequence ID" value="EHK57544.1"/>
    <property type="molecule type" value="Genomic_DNA"/>
</dbReference>
<dbReference type="InterPro" id="IPR050884">
    <property type="entry name" value="CNP_phosphodiesterase-III"/>
</dbReference>
<sequence length="320" mass="34953">MERQASVSYKGWMFRLAHLSDVHLGPLPDVTYRELVSKRMVGYVNWHRNRRRVLTEGVLGAIVADMQASQPDHLAVTGDLVNLALDAEIELARIWLETLGKPGDVSVVPGNHDAYVPGAFDKTCRVWGPWMTGDGASPPTDRKGFPYMRVRGQVALIGVSTARATAPFMASGFFREDQSHRLGRMLDDAAKRGLFRVVMLHHPPVRGAVPQHKRLFGIGTFQATMQKHGAELVLHGHSHLPTLYWIGGRGRPVPVVGAAAAGQSPGDSKPAAQYNLLDISGEVGAWAIRLTRRGLTGAAMPPSDLMSIDLTPEARLVERT</sequence>
<dbReference type="PANTHER" id="PTHR42988">
    <property type="entry name" value="PHOSPHOHYDROLASE"/>
    <property type="match status" value="1"/>
</dbReference>
<reference evidence="6 7" key="1">
    <citation type="journal article" date="2012" name="J. Bacteriol.">
        <title>Draft Genome Sequence of Mesorhizobium alhagi CCNWXJ12-2T, a Novel Salt-Resistant Species Isolated from the Desert of Northwestern China.</title>
        <authorList>
            <person name="Zhou M."/>
            <person name="Chen W."/>
            <person name="Chen H."/>
            <person name="Wei G."/>
        </authorList>
    </citation>
    <scope>NUCLEOTIDE SEQUENCE [LARGE SCALE GENOMIC DNA]</scope>
    <source>
        <strain evidence="6 7">CCNWXJ12-2</strain>
    </source>
</reference>
<keyword evidence="3" id="KW-0408">Iron</keyword>
<dbReference type="GO" id="GO:0016787">
    <property type="term" value="F:hydrolase activity"/>
    <property type="evidence" value="ECO:0007669"/>
    <property type="project" value="UniProtKB-KW"/>
</dbReference>
<comment type="similarity">
    <text evidence="4">Belongs to the cyclic nucleotide phosphodiesterase class-III family.</text>
</comment>
<dbReference type="SUPFAM" id="SSF56300">
    <property type="entry name" value="Metallo-dependent phosphatases"/>
    <property type="match status" value="1"/>
</dbReference>
<dbReference type="GO" id="GO:0046872">
    <property type="term" value="F:metal ion binding"/>
    <property type="evidence" value="ECO:0007669"/>
    <property type="project" value="UniProtKB-KW"/>
</dbReference>
<evidence type="ECO:0000313" key="7">
    <source>
        <dbReference type="Proteomes" id="UP000003250"/>
    </source>
</evidence>
<evidence type="ECO:0000256" key="3">
    <source>
        <dbReference type="ARBA" id="ARBA00023004"/>
    </source>
</evidence>
<protein>
    <recommendedName>
        <fullName evidence="5">Calcineurin-like phosphoesterase domain-containing protein</fullName>
    </recommendedName>
</protein>
<keyword evidence="1" id="KW-0479">Metal-binding</keyword>
<keyword evidence="7" id="KW-1185">Reference proteome</keyword>
<dbReference type="Pfam" id="PF00149">
    <property type="entry name" value="Metallophos"/>
    <property type="match status" value="1"/>
</dbReference>
<dbReference type="AlphaFoldDB" id="H0HP16"/>
<gene>
    <name evidence="6" type="ORF">MAXJ12_09458</name>
</gene>
<dbReference type="PATRIC" id="fig|1107882.3.peg.1858"/>
<dbReference type="InterPro" id="IPR004843">
    <property type="entry name" value="Calcineurin-like_PHP"/>
</dbReference>
<accession>H0HP16</accession>
<dbReference type="InterPro" id="IPR029052">
    <property type="entry name" value="Metallo-depent_PP-like"/>
</dbReference>